<dbReference type="SUPFAM" id="SSF54373">
    <property type="entry name" value="FAD-linked reductases, C-terminal domain"/>
    <property type="match status" value="1"/>
</dbReference>
<dbReference type="STRING" id="1458426.SMCB_1256"/>
<comment type="cofactor">
    <cofactor evidence="1">
        <name>FAD</name>
        <dbReference type="ChEBI" id="CHEBI:57692"/>
    </cofactor>
</comment>
<accession>A0A060NX57</accession>
<evidence type="ECO:0000256" key="6">
    <source>
        <dbReference type="ARBA" id="ARBA00039101"/>
    </source>
</evidence>
<dbReference type="Pfam" id="PF01266">
    <property type="entry name" value="DAO"/>
    <property type="match status" value="1"/>
</dbReference>
<dbReference type="Gene3D" id="3.30.9.10">
    <property type="entry name" value="D-Amino Acid Oxidase, subunit A, domain 2"/>
    <property type="match status" value="1"/>
</dbReference>
<evidence type="ECO:0000313" key="10">
    <source>
        <dbReference type="EMBL" id="BAO83484.1"/>
    </source>
</evidence>
<reference evidence="10 11" key="1">
    <citation type="journal article" date="2014" name="Nat. Commun.">
        <title>Physiological and genomic features of highly alkaliphilic hydrogen-utilizing Betaproteobacteria from a continental serpentinizing site.</title>
        <authorList>
            <person name="Suzuki S."/>
            <person name="Kuenen J.G."/>
            <person name="Schipper K."/>
            <person name="van der Velde S."/>
            <person name="Ishii S."/>
            <person name="Wu A."/>
            <person name="Sorokin D.Y."/>
            <person name="Tenney A."/>
            <person name="Meng X.Y."/>
            <person name="Morrill P.L."/>
            <person name="Kamagata Y."/>
            <person name="Muyzer G."/>
            <person name="Nealson K.H."/>
        </authorList>
    </citation>
    <scope>NUCLEOTIDE SEQUENCE [LARGE SCALE GENOMIC DNA]</scope>
    <source>
        <strain evidence="10 11">B1</strain>
    </source>
</reference>
<dbReference type="Gene3D" id="3.50.50.60">
    <property type="entry name" value="FAD/NAD(P)-binding domain"/>
    <property type="match status" value="1"/>
</dbReference>
<dbReference type="EC" id="1.4.3.3" evidence="6"/>
<comment type="similarity">
    <text evidence="2">Belongs to the DAMOX/DASOX family.</text>
</comment>
<evidence type="ECO:0000256" key="7">
    <source>
        <dbReference type="ARBA" id="ARBA00039751"/>
    </source>
</evidence>
<dbReference type="GO" id="GO:0071949">
    <property type="term" value="F:FAD binding"/>
    <property type="evidence" value="ECO:0007669"/>
    <property type="project" value="InterPro"/>
</dbReference>
<evidence type="ECO:0000256" key="4">
    <source>
        <dbReference type="ARBA" id="ARBA00022827"/>
    </source>
</evidence>
<proteinExistence type="inferred from homology"/>
<evidence type="ECO:0000256" key="2">
    <source>
        <dbReference type="ARBA" id="ARBA00006730"/>
    </source>
</evidence>
<dbReference type="InterPro" id="IPR036188">
    <property type="entry name" value="FAD/NAD-bd_sf"/>
</dbReference>
<dbReference type="KEGG" id="cbab:SMCB_1256"/>
<feature type="domain" description="FAD dependent oxidoreductase" evidence="9">
    <location>
        <begin position="51"/>
        <end position="387"/>
    </location>
</feature>
<dbReference type="GO" id="GO:0046416">
    <property type="term" value="P:D-amino acid metabolic process"/>
    <property type="evidence" value="ECO:0007669"/>
    <property type="project" value="InterPro"/>
</dbReference>
<evidence type="ECO:0000259" key="9">
    <source>
        <dbReference type="Pfam" id="PF01266"/>
    </source>
</evidence>
<dbReference type="GO" id="GO:0003884">
    <property type="term" value="F:D-amino-acid oxidase activity"/>
    <property type="evidence" value="ECO:0007669"/>
    <property type="project" value="UniProtKB-EC"/>
</dbReference>
<dbReference type="Proteomes" id="UP000066014">
    <property type="component" value="Chromosome"/>
</dbReference>
<keyword evidence="11" id="KW-1185">Reference proteome</keyword>
<evidence type="ECO:0000313" key="11">
    <source>
        <dbReference type="Proteomes" id="UP000066014"/>
    </source>
</evidence>
<sequence>MVYFPGPTSGCGVCTLHPPLFAPPAAAWMHRLFYTAHCLVMPANHPHPTPVLILGAGLLGRLLGLALARSGHRVTIHEARAESDQGAAAWVAAAMLAPLAEAAVAEPNVVRMGLYALPRWRELIASLRQPVYFQQDGTLILWHRQDAAEATRLSRVWAQTVQQVPELQAAQPLDAQQLAALEPSVAGHFQSGIYLPQEGQLDNHQLLQALAAELPALGADLHWLQPTSLAQAQDWQRTHGGWVLDCRGLGAQADWTAPEQPLRGVRGEVACLYAPGVTLQRPTRLLHPRYPLYIAPKQDHFFVVGATQIESEDLSEVSARSALELLSAAYAVHPGFGEARIVGLQSQCRPTLPDHQPLVRECAPQVLQINGLFRHGYLIGPAVCDAVLEYVQQGQRDLAERLELRFEPCAQVLAA</sequence>
<evidence type="ECO:0000256" key="8">
    <source>
        <dbReference type="ARBA" id="ARBA00049547"/>
    </source>
</evidence>
<keyword evidence="3" id="KW-0285">Flavoprotein</keyword>
<dbReference type="InterPro" id="IPR023209">
    <property type="entry name" value="DAO"/>
</dbReference>
<keyword evidence="5" id="KW-0560">Oxidoreductase</keyword>
<dbReference type="PANTHER" id="PTHR11530">
    <property type="entry name" value="D-AMINO ACID OXIDASE"/>
    <property type="match status" value="1"/>
</dbReference>
<comment type="catalytic activity">
    <reaction evidence="8">
        <text>a D-alpha-amino acid + O2 + H2O = a 2-oxocarboxylate + H2O2 + NH4(+)</text>
        <dbReference type="Rhea" id="RHEA:21816"/>
        <dbReference type="ChEBI" id="CHEBI:15377"/>
        <dbReference type="ChEBI" id="CHEBI:15379"/>
        <dbReference type="ChEBI" id="CHEBI:16240"/>
        <dbReference type="ChEBI" id="CHEBI:28938"/>
        <dbReference type="ChEBI" id="CHEBI:35179"/>
        <dbReference type="ChEBI" id="CHEBI:59871"/>
        <dbReference type="EC" id="1.4.3.3"/>
    </reaction>
    <physiologicalReaction direction="left-to-right" evidence="8">
        <dbReference type="Rhea" id="RHEA:21817"/>
    </physiologicalReaction>
</comment>
<dbReference type="HOGENOM" id="CLU_007884_1_0_4"/>
<organism evidence="10 11">
    <name type="scientific">Serpentinimonas maccroryi</name>
    <dbReference type="NCBI Taxonomy" id="1458426"/>
    <lineage>
        <taxon>Bacteria</taxon>
        <taxon>Pseudomonadati</taxon>
        <taxon>Pseudomonadota</taxon>
        <taxon>Betaproteobacteria</taxon>
        <taxon>Burkholderiales</taxon>
        <taxon>Comamonadaceae</taxon>
        <taxon>Serpentinimonas</taxon>
    </lineage>
</organism>
<dbReference type="InterPro" id="IPR006076">
    <property type="entry name" value="FAD-dep_OxRdtase"/>
</dbReference>
<dbReference type="AlphaFoldDB" id="A0A060NX57"/>
<protein>
    <recommendedName>
        <fullName evidence="7">D-amino-acid oxidase</fullName>
        <ecNumber evidence="6">1.4.3.3</ecNumber>
    </recommendedName>
</protein>
<name>A0A060NX57_9BURK</name>
<evidence type="ECO:0000256" key="5">
    <source>
        <dbReference type="ARBA" id="ARBA00023002"/>
    </source>
</evidence>
<dbReference type="SUPFAM" id="SSF51971">
    <property type="entry name" value="Nucleotide-binding domain"/>
    <property type="match status" value="1"/>
</dbReference>
<evidence type="ECO:0000256" key="3">
    <source>
        <dbReference type="ARBA" id="ARBA00022630"/>
    </source>
</evidence>
<dbReference type="EMBL" id="AP014569">
    <property type="protein sequence ID" value="BAO83484.1"/>
    <property type="molecule type" value="Genomic_DNA"/>
</dbReference>
<gene>
    <name evidence="10" type="primary">thiO</name>
    <name evidence="10" type="ORF">SMCB_1256</name>
</gene>
<dbReference type="PANTHER" id="PTHR11530:SF11">
    <property type="entry name" value="D-ASPARTATE OXIDASE"/>
    <property type="match status" value="1"/>
</dbReference>
<evidence type="ECO:0000256" key="1">
    <source>
        <dbReference type="ARBA" id="ARBA00001974"/>
    </source>
</evidence>
<keyword evidence="4" id="KW-0274">FAD</keyword>